<evidence type="ECO:0000313" key="2">
    <source>
        <dbReference type="EMBL" id="KAI9639173.1"/>
    </source>
</evidence>
<name>A0AA38HCM1_9TREE</name>
<dbReference type="Proteomes" id="UP001164286">
    <property type="component" value="Unassembled WGS sequence"/>
</dbReference>
<organism evidence="2 3">
    <name type="scientific">Dioszegia hungarica</name>
    <dbReference type="NCBI Taxonomy" id="4972"/>
    <lineage>
        <taxon>Eukaryota</taxon>
        <taxon>Fungi</taxon>
        <taxon>Dikarya</taxon>
        <taxon>Basidiomycota</taxon>
        <taxon>Agaricomycotina</taxon>
        <taxon>Tremellomycetes</taxon>
        <taxon>Tremellales</taxon>
        <taxon>Bulleribasidiaceae</taxon>
        <taxon>Dioszegia</taxon>
    </lineage>
</organism>
<feature type="chain" id="PRO_5041405374" evidence="1">
    <location>
        <begin position="20"/>
        <end position="229"/>
    </location>
</feature>
<reference evidence="2" key="1">
    <citation type="journal article" date="2022" name="G3 (Bethesda)">
        <title>High quality genome of the basidiomycete yeast Dioszegia hungarica PDD-24b-2 isolated from cloud water.</title>
        <authorList>
            <person name="Jarrige D."/>
            <person name="Haridas S."/>
            <person name="Bleykasten-Grosshans C."/>
            <person name="Joly M."/>
            <person name="Nadalig T."/>
            <person name="Sancelme M."/>
            <person name="Vuilleumier S."/>
            <person name="Grigoriev I.V."/>
            <person name="Amato P."/>
            <person name="Bringel F."/>
        </authorList>
    </citation>
    <scope>NUCLEOTIDE SEQUENCE</scope>
    <source>
        <strain evidence="2">PDD-24b-2</strain>
    </source>
</reference>
<protein>
    <submittedName>
        <fullName evidence="2">Uncharacterized protein</fullName>
    </submittedName>
</protein>
<evidence type="ECO:0000256" key="1">
    <source>
        <dbReference type="SAM" id="SignalP"/>
    </source>
</evidence>
<accession>A0AA38HCM1</accession>
<keyword evidence="3" id="KW-1185">Reference proteome</keyword>
<gene>
    <name evidence="2" type="ORF">MKK02DRAFT_39466</name>
</gene>
<dbReference type="EMBL" id="JAKWFO010000001">
    <property type="protein sequence ID" value="KAI9639173.1"/>
    <property type="molecule type" value="Genomic_DNA"/>
</dbReference>
<dbReference type="RefSeq" id="XP_052948950.1">
    <property type="nucleotide sequence ID" value="XM_053090606.1"/>
</dbReference>
<comment type="caution">
    <text evidence="2">The sequence shown here is derived from an EMBL/GenBank/DDBJ whole genome shotgun (WGS) entry which is preliminary data.</text>
</comment>
<feature type="signal peptide" evidence="1">
    <location>
        <begin position="1"/>
        <end position="19"/>
    </location>
</feature>
<dbReference type="GeneID" id="77729811"/>
<dbReference type="AlphaFoldDB" id="A0AA38HCM1"/>
<keyword evidence="1" id="KW-0732">Signal</keyword>
<proteinExistence type="predicted"/>
<evidence type="ECO:0000313" key="3">
    <source>
        <dbReference type="Proteomes" id="UP001164286"/>
    </source>
</evidence>
<sequence>MLFSPLLALAALSLALCWASTVPIAFDELDSTPSYYSASASKARVATVIKSRQTSKEAILRRAAVRATRKLSAPRAFSSTSPNGFTGSTFVLQRTGTGSYIGQATTTDSFTQGYTLQTATRFKFDSKFRIVTASGGLIMYSASNTAGPSAISADTETTIAGTAAKSILTCKIDSSRLLSCSRFTTATAGTFCLNVQTTAANPSDTTKTIAGFGNTCTQFRTLSLTEVDV</sequence>